<keyword evidence="3" id="KW-1185">Reference proteome</keyword>
<gene>
    <name evidence="2" type="ORF">SD71_21595</name>
</gene>
<dbReference type="Proteomes" id="UP000054526">
    <property type="component" value="Unassembled WGS sequence"/>
</dbReference>
<evidence type="ECO:0000313" key="2">
    <source>
        <dbReference type="EMBL" id="KIL34234.1"/>
    </source>
</evidence>
<proteinExistence type="predicted"/>
<keyword evidence="1" id="KW-0812">Transmembrane</keyword>
<dbReference type="RefSeq" id="WP_041067960.1">
    <property type="nucleotide sequence ID" value="NZ_JXAL01000034.1"/>
</dbReference>
<organism evidence="2 3">
    <name type="scientific">Cohnella kolymensis</name>
    <dbReference type="NCBI Taxonomy" id="1590652"/>
    <lineage>
        <taxon>Bacteria</taxon>
        <taxon>Bacillati</taxon>
        <taxon>Bacillota</taxon>
        <taxon>Bacilli</taxon>
        <taxon>Bacillales</taxon>
        <taxon>Paenibacillaceae</taxon>
        <taxon>Cohnella</taxon>
    </lineage>
</organism>
<keyword evidence="1" id="KW-0472">Membrane</keyword>
<evidence type="ECO:0000256" key="1">
    <source>
        <dbReference type="SAM" id="Phobius"/>
    </source>
</evidence>
<feature type="transmembrane region" description="Helical" evidence="1">
    <location>
        <begin position="41"/>
        <end position="65"/>
    </location>
</feature>
<protein>
    <recommendedName>
        <fullName evidence="4">DUF4342 domain-containing protein</fullName>
    </recommendedName>
</protein>
<keyword evidence="1" id="KW-1133">Transmembrane helix</keyword>
<reference evidence="2 3" key="1">
    <citation type="submission" date="2014-12" db="EMBL/GenBank/DDBJ databases">
        <title>Draft genome sequence of Cohnella kolymensis strain B-2846.</title>
        <authorList>
            <person name="Karlyshev A.V."/>
            <person name="Kudryashova E.B."/>
        </authorList>
    </citation>
    <scope>NUCLEOTIDE SEQUENCE [LARGE SCALE GENOMIC DNA]</scope>
    <source>
        <strain evidence="2 3">VKM B-2846</strain>
    </source>
</reference>
<accession>A0ABR4ZZI2</accession>
<evidence type="ECO:0008006" key="4">
    <source>
        <dbReference type="Google" id="ProtNLM"/>
    </source>
</evidence>
<name>A0ABR4ZZI2_9BACL</name>
<comment type="caution">
    <text evidence="2">The sequence shown here is derived from an EMBL/GenBank/DDBJ whole genome shotgun (WGS) entry which is preliminary data.</text>
</comment>
<evidence type="ECO:0000313" key="3">
    <source>
        <dbReference type="Proteomes" id="UP000054526"/>
    </source>
</evidence>
<dbReference type="EMBL" id="JXAL01000034">
    <property type="protein sequence ID" value="KIL34234.1"/>
    <property type="molecule type" value="Genomic_DNA"/>
</dbReference>
<sequence length="89" mass="9628">MRKSSKITLGLSSRAVTVIIQNANDDMVKISIGKMKWASKVAGGLVALFSPVALVAFPFAVATLVGTVKQNNMFKQIEGFIKNRMTLID</sequence>